<evidence type="ECO:0000313" key="3">
    <source>
        <dbReference type="Proteomes" id="UP001597347"/>
    </source>
</evidence>
<accession>A0ABW4LH29</accession>
<evidence type="ECO:0000313" key="2">
    <source>
        <dbReference type="EMBL" id="MFD1722479.1"/>
    </source>
</evidence>
<dbReference type="RefSeq" id="WP_377935615.1">
    <property type="nucleotide sequence ID" value="NZ_JBHUEA010000021.1"/>
</dbReference>
<evidence type="ECO:0000256" key="1">
    <source>
        <dbReference type="SAM" id="Phobius"/>
    </source>
</evidence>
<gene>
    <name evidence="2" type="ORF">ACFSBI_13050</name>
</gene>
<feature type="transmembrane region" description="Helical" evidence="1">
    <location>
        <begin position="7"/>
        <end position="28"/>
    </location>
</feature>
<comment type="caution">
    <text evidence="2">The sequence shown here is derived from an EMBL/GenBank/DDBJ whole genome shotgun (WGS) entry which is preliminary data.</text>
</comment>
<sequence>MDNVIGAVIGIVLLVLSIACFPIAFALGGAWLPIFFLIGILLLSACLPLPVFLLQRFEGVGDR</sequence>
<name>A0ABW4LH29_9MICO</name>
<dbReference type="Proteomes" id="UP001597347">
    <property type="component" value="Unassembled WGS sequence"/>
</dbReference>
<protein>
    <submittedName>
        <fullName evidence="2">Uncharacterized protein</fullName>
    </submittedName>
</protein>
<reference evidence="3" key="1">
    <citation type="journal article" date="2019" name="Int. J. Syst. Evol. Microbiol.">
        <title>The Global Catalogue of Microorganisms (GCM) 10K type strain sequencing project: providing services to taxonomists for standard genome sequencing and annotation.</title>
        <authorList>
            <consortium name="The Broad Institute Genomics Platform"/>
            <consortium name="The Broad Institute Genome Sequencing Center for Infectious Disease"/>
            <person name="Wu L."/>
            <person name="Ma J."/>
        </authorList>
    </citation>
    <scope>NUCLEOTIDE SEQUENCE [LARGE SCALE GENOMIC DNA]</scope>
    <source>
        <strain evidence="3">CGMCC 1.12471</strain>
    </source>
</reference>
<dbReference type="EMBL" id="JBHUEA010000021">
    <property type="protein sequence ID" value="MFD1722479.1"/>
    <property type="molecule type" value="Genomic_DNA"/>
</dbReference>
<proteinExistence type="predicted"/>
<keyword evidence="3" id="KW-1185">Reference proteome</keyword>
<feature type="transmembrane region" description="Helical" evidence="1">
    <location>
        <begin position="34"/>
        <end position="54"/>
    </location>
</feature>
<keyword evidence="1" id="KW-0472">Membrane</keyword>
<keyword evidence="1" id="KW-1133">Transmembrane helix</keyword>
<organism evidence="2 3">
    <name type="scientific">Amnibacterium endophyticum</name>
    <dbReference type="NCBI Taxonomy" id="2109337"/>
    <lineage>
        <taxon>Bacteria</taxon>
        <taxon>Bacillati</taxon>
        <taxon>Actinomycetota</taxon>
        <taxon>Actinomycetes</taxon>
        <taxon>Micrococcales</taxon>
        <taxon>Microbacteriaceae</taxon>
        <taxon>Amnibacterium</taxon>
    </lineage>
</organism>
<keyword evidence="1" id="KW-0812">Transmembrane</keyword>